<evidence type="ECO:0000259" key="1">
    <source>
        <dbReference type="SMART" id="SM00481"/>
    </source>
</evidence>
<dbReference type="InterPro" id="IPR004013">
    <property type="entry name" value="PHP_dom"/>
</dbReference>
<proteinExistence type="predicted"/>
<organism evidence="2 3">
    <name type="scientific">Pigmentiphaga kullae</name>
    <dbReference type="NCBI Taxonomy" id="151784"/>
    <lineage>
        <taxon>Bacteria</taxon>
        <taxon>Pseudomonadati</taxon>
        <taxon>Pseudomonadota</taxon>
        <taxon>Betaproteobacteria</taxon>
        <taxon>Burkholderiales</taxon>
        <taxon>Alcaligenaceae</taxon>
        <taxon>Pigmentiphaga</taxon>
    </lineage>
</organism>
<evidence type="ECO:0000313" key="2">
    <source>
        <dbReference type="EMBL" id="RZS81493.1"/>
    </source>
</evidence>
<dbReference type="GO" id="GO:0035312">
    <property type="term" value="F:5'-3' DNA exonuclease activity"/>
    <property type="evidence" value="ECO:0007669"/>
    <property type="project" value="TreeGrafter"/>
</dbReference>
<dbReference type="CDD" id="cd07438">
    <property type="entry name" value="PHP_HisPPase_AMP"/>
    <property type="match status" value="1"/>
</dbReference>
<dbReference type="NCBIfam" id="NF041577">
    <property type="entry name" value="nside_bi_sphtase"/>
    <property type="match status" value="1"/>
</dbReference>
<dbReference type="Gene3D" id="3.20.20.140">
    <property type="entry name" value="Metal-dependent hydrolases"/>
    <property type="match status" value="1"/>
</dbReference>
<dbReference type="InterPro" id="IPR052018">
    <property type="entry name" value="PHP_domain"/>
</dbReference>
<dbReference type="OrthoDB" id="9804333at2"/>
<dbReference type="SMART" id="SM00481">
    <property type="entry name" value="POLIIIAc"/>
    <property type="match status" value="1"/>
</dbReference>
<dbReference type="InterPro" id="IPR016195">
    <property type="entry name" value="Pol/histidinol_Pase-like"/>
</dbReference>
<dbReference type="InterPro" id="IPR003141">
    <property type="entry name" value="Pol/His_phosphatase_N"/>
</dbReference>
<dbReference type="Gene3D" id="1.10.150.650">
    <property type="match status" value="1"/>
</dbReference>
<evidence type="ECO:0000313" key="3">
    <source>
        <dbReference type="Proteomes" id="UP000292445"/>
    </source>
</evidence>
<comment type="caution">
    <text evidence="2">The sequence shown here is derived from an EMBL/GenBank/DDBJ whole genome shotgun (WGS) entry which is preliminary data.</text>
</comment>
<reference evidence="2 3" key="1">
    <citation type="submission" date="2019-02" db="EMBL/GenBank/DDBJ databases">
        <title>Genomic Encyclopedia of Type Strains, Phase IV (KMG-IV): sequencing the most valuable type-strain genomes for metagenomic binning, comparative biology and taxonomic classification.</title>
        <authorList>
            <person name="Goeker M."/>
        </authorList>
    </citation>
    <scope>NUCLEOTIDE SEQUENCE [LARGE SCALE GENOMIC DNA]</scope>
    <source>
        <strain evidence="2 3">K24</strain>
    </source>
</reference>
<dbReference type="AlphaFoldDB" id="A0A4Q7NEQ7"/>
<dbReference type="Proteomes" id="UP000292445">
    <property type="component" value="Unassembled WGS sequence"/>
</dbReference>
<dbReference type="GO" id="GO:0004534">
    <property type="term" value="F:5'-3' RNA exonuclease activity"/>
    <property type="evidence" value="ECO:0007669"/>
    <property type="project" value="TreeGrafter"/>
</dbReference>
<dbReference type="InterPro" id="IPR049742">
    <property type="entry name" value="35NBP"/>
</dbReference>
<dbReference type="PANTHER" id="PTHR42924:SF3">
    <property type="entry name" value="POLYMERASE_HISTIDINOL PHOSPHATASE N-TERMINAL DOMAIN-CONTAINING PROTEIN"/>
    <property type="match status" value="1"/>
</dbReference>
<dbReference type="PANTHER" id="PTHR42924">
    <property type="entry name" value="EXONUCLEASE"/>
    <property type="match status" value="1"/>
</dbReference>
<keyword evidence="3" id="KW-1185">Reference proteome</keyword>
<accession>A0A4Q7NEQ7</accession>
<dbReference type="SUPFAM" id="SSF89550">
    <property type="entry name" value="PHP domain-like"/>
    <property type="match status" value="1"/>
</dbReference>
<protein>
    <recommendedName>
        <fullName evidence="1">Polymerase/histidinol phosphatase N-terminal domain-containing protein</fullName>
    </recommendedName>
</protein>
<gene>
    <name evidence="2" type="ORF">EV675_4117</name>
</gene>
<sequence>MEPVLNVDLHCHSQVSDGMLPPAELAARARRNGVDVLALTDHDEVGGLHEAAAASRELGMRFVPGVEISVTWAGETVHIVGLRVDPDDAALIEGLRDTRSGRERRAREMAAQLAAVGIPDAFDGALVHVGNPQLISRTHFARFLVERGVCKDVGEVFQNYLVEGKPGYVPMRWATLSDAVGWIRGAGGVAAIAHPGRYPYTPLQFHALYDEFLQLGGRGIEVVTGSHTPDQYREYAEVATRYGFLASRGSDFHGPEESRVDLGCLPSLPAYLTPIWHDWF</sequence>
<feature type="domain" description="Polymerase/histidinol phosphatase N-terminal" evidence="1">
    <location>
        <begin position="7"/>
        <end position="72"/>
    </location>
</feature>
<dbReference type="EMBL" id="SGXC01000002">
    <property type="protein sequence ID" value="RZS81493.1"/>
    <property type="molecule type" value="Genomic_DNA"/>
</dbReference>
<dbReference type="RefSeq" id="WP_130359344.1">
    <property type="nucleotide sequence ID" value="NZ_SGXC01000002.1"/>
</dbReference>
<dbReference type="Pfam" id="PF02811">
    <property type="entry name" value="PHP"/>
    <property type="match status" value="1"/>
</dbReference>
<name>A0A4Q7NEQ7_9BURK</name>